<accession>A0A1X2GM95</accession>
<dbReference type="GO" id="GO:0016020">
    <property type="term" value="C:membrane"/>
    <property type="evidence" value="ECO:0007669"/>
    <property type="project" value="UniProtKB-SubCell"/>
</dbReference>
<feature type="transmembrane region" description="Helical" evidence="9">
    <location>
        <begin position="204"/>
        <end position="224"/>
    </location>
</feature>
<dbReference type="PANTHER" id="PTHR12226:SF2">
    <property type="entry name" value="MANNOSE-P-DOLICHOL UTILIZATION DEFECT 1 PROTEIN"/>
    <property type="match status" value="1"/>
</dbReference>
<dbReference type="InterPro" id="IPR006603">
    <property type="entry name" value="PQ-loop_rpt"/>
</dbReference>
<dbReference type="SMART" id="SM00679">
    <property type="entry name" value="CTNS"/>
    <property type="match status" value="2"/>
</dbReference>
<evidence type="ECO:0000256" key="3">
    <source>
        <dbReference type="ARBA" id="ARBA00022692"/>
    </source>
</evidence>
<comment type="caution">
    <text evidence="10">The sequence shown here is derived from an EMBL/GenBank/DDBJ whole genome shotgun (WGS) entry which is preliminary data.</text>
</comment>
<sequence>MKYCLIVLPIFDKKNLLPPFLRDPLVALVGSTCYESLVEDFQLTDTQCLKYALSKALGLGIVFGSAVIKVPQMITIMTRRSVKGLSLVSYYLETYAYIIILAYNIRQQNPFSTYGEVVFIVSQNVLITLMIFWYGRPAGAMQLDKSMAWTLCSNLVAFLSSFFILLLPSWVPYWLLATLYASTIPIILASKIPQIYSNYRHQSTGQLSVFAVLNYFAGTTARVFTTLAEIDDPLMLTGTILASLLNGVLVFQVYLYWNKQPGGSAPSADIGTATVKAD</sequence>
<feature type="transmembrane region" description="Helical" evidence="9">
    <location>
        <begin position="236"/>
        <end position="257"/>
    </location>
</feature>
<dbReference type="Pfam" id="PF04193">
    <property type="entry name" value="PQ-loop"/>
    <property type="match status" value="2"/>
</dbReference>
<evidence type="ECO:0000256" key="6">
    <source>
        <dbReference type="ARBA" id="ARBA00023136"/>
    </source>
</evidence>
<evidence type="ECO:0000256" key="2">
    <source>
        <dbReference type="ARBA" id="ARBA00022448"/>
    </source>
</evidence>
<dbReference type="PANTHER" id="PTHR12226">
    <property type="entry name" value="MANNOSE-P-DOLICHOL UTILIZATION DEFECT 1 LEC35 -RELATED"/>
    <property type="match status" value="1"/>
</dbReference>
<reference evidence="10 11" key="1">
    <citation type="submission" date="2016-07" db="EMBL/GenBank/DDBJ databases">
        <title>Pervasive Adenine N6-methylation of Active Genes in Fungi.</title>
        <authorList>
            <consortium name="DOE Joint Genome Institute"/>
            <person name="Mondo S.J."/>
            <person name="Dannebaum R.O."/>
            <person name="Kuo R.C."/>
            <person name="Labutti K."/>
            <person name="Haridas S."/>
            <person name="Kuo A."/>
            <person name="Salamov A."/>
            <person name="Ahrendt S.R."/>
            <person name="Lipzen A."/>
            <person name="Sullivan W."/>
            <person name="Andreopoulos W.B."/>
            <person name="Clum A."/>
            <person name="Lindquist E."/>
            <person name="Daum C."/>
            <person name="Ramamoorthy G.K."/>
            <person name="Gryganskyi A."/>
            <person name="Culley D."/>
            <person name="Magnuson J.K."/>
            <person name="James T.Y."/>
            <person name="O'Malley M.A."/>
            <person name="Stajich J.E."/>
            <person name="Spatafora J.W."/>
            <person name="Visel A."/>
            <person name="Grigoriev I.V."/>
        </authorList>
    </citation>
    <scope>NUCLEOTIDE SEQUENCE [LARGE SCALE GENOMIC DNA]</scope>
    <source>
        <strain evidence="10 11">NRRL 3301</strain>
    </source>
</reference>
<proteinExistence type="inferred from homology"/>
<comment type="similarity">
    <text evidence="7 8">Belongs to the MPDU1 (TC 2.A.43.3) family.</text>
</comment>
<evidence type="ECO:0000256" key="5">
    <source>
        <dbReference type="ARBA" id="ARBA00022989"/>
    </source>
</evidence>
<dbReference type="OrthoDB" id="271506at2759"/>
<evidence type="ECO:0000256" key="1">
    <source>
        <dbReference type="ARBA" id="ARBA00004141"/>
    </source>
</evidence>
<keyword evidence="11" id="KW-1185">Reference proteome</keyword>
<comment type="subcellular location">
    <subcellularLocation>
        <location evidence="1 8">Membrane</location>
        <topology evidence="1 8">Multi-pass membrane protein</topology>
    </subcellularLocation>
</comment>
<keyword evidence="2" id="KW-0813">Transport</keyword>
<keyword evidence="3 8" id="KW-0812">Transmembrane</keyword>
<evidence type="ECO:0000256" key="8">
    <source>
        <dbReference type="PIRNR" id="PIRNR023381"/>
    </source>
</evidence>
<evidence type="ECO:0000313" key="10">
    <source>
        <dbReference type="EMBL" id="ORX56290.1"/>
    </source>
</evidence>
<keyword evidence="4" id="KW-0677">Repeat</keyword>
<feature type="transmembrane region" description="Helical" evidence="9">
    <location>
        <begin position="173"/>
        <end position="192"/>
    </location>
</feature>
<gene>
    <name evidence="10" type="ORF">DM01DRAFT_1366731</name>
</gene>
<dbReference type="Proteomes" id="UP000242146">
    <property type="component" value="Unassembled WGS sequence"/>
</dbReference>
<dbReference type="InterPro" id="IPR016817">
    <property type="entry name" value="MannP-dilichol_defect-1"/>
</dbReference>
<name>A0A1X2GM95_9FUNG</name>
<dbReference type="Gene3D" id="1.20.1280.290">
    <property type="match status" value="2"/>
</dbReference>
<feature type="transmembrane region" description="Helical" evidence="9">
    <location>
        <begin position="82"/>
        <end position="105"/>
    </location>
</feature>
<organism evidence="10 11">
    <name type="scientific">Hesseltinella vesiculosa</name>
    <dbReference type="NCBI Taxonomy" id="101127"/>
    <lineage>
        <taxon>Eukaryota</taxon>
        <taxon>Fungi</taxon>
        <taxon>Fungi incertae sedis</taxon>
        <taxon>Mucoromycota</taxon>
        <taxon>Mucoromycotina</taxon>
        <taxon>Mucoromycetes</taxon>
        <taxon>Mucorales</taxon>
        <taxon>Cunninghamellaceae</taxon>
        <taxon>Hesseltinella</taxon>
    </lineage>
</organism>
<dbReference type="EMBL" id="MCGT01000010">
    <property type="protein sequence ID" value="ORX56290.1"/>
    <property type="molecule type" value="Genomic_DNA"/>
</dbReference>
<keyword evidence="6 8" id="KW-0472">Membrane</keyword>
<evidence type="ECO:0000256" key="7">
    <source>
        <dbReference type="ARBA" id="ARBA00038475"/>
    </source>
</evidence>
<keyword evidence="5 8" id="KW-1133">Transmembrane helix</keyword>
<evidence type="ECO:0000313" key="11">
    <source>
        <dbReference type="Proteomes" id="UP000242146"/>
    </source>
</evidence>
<protein>
    <recommendedName>
        <fullName evidence="8">Mannose-P-dolichol utilization defect 1 protein homolog</fullName>
    </recommendedName>
</protein>
<dbReference type="PIRSF" id="PIRSF023381">
    <property type="entry name" value="MannP-dilichol_defect-1p"/>
    <property type="match status" value="1"/>
</dbReference>
<evidence type="ECO:0000256" key="9">
    <source>
        <dbReference type="SAM" id="Phobius"/>
    </source>
</evidence>
<dbReference type="AlphaFoldDB" id="A0A1X2GM95"/>
<feature type="transmembrane region" description="Helical" evidence="9">
    <location>
        <begin position="117"/>
        <end position="135"/>
    </location>
</feature>
<evidence type="ECO:0000256" key="4">
    <source>
        <dbReference type="ARBA" id="ARBA00022737"/>
    </source>
</evidence>
<feature type="transmembrane region" description="Helical" evidence="9">
    <location>
        <begin position="147"/>
        <end position="167"/>
    </location>
</feature>